<dbReference type="GO" id="GO:0008374">
    <property type="term" value="F:O-acyltransferase activity"/>
    <property type="evidence" value="ECO:0007669"/>
    <property type="project" value="TreeGrafter"/>
</dbReference>
<keyword evidence="2 4" id="KW-0808">Transferase</keyword>
<comment type="similarity">
    <text evidence="1">Belongs to the transferase hexapeptide repeat family.</text>
</comment>
<keyword evidence="3" id="KW-0677">Repeat</keyword>
<dbReference type="EMBL" id="FOHA01000006">
    <property type="protein sequence ID" value="SER80197.1"/>
    <property type="molecule type" value="Genomic_DNA"/>
</dbReference>
<dbReference type="InterPro" id="IPR011004">
    <property type="entry name" value="Trimer_LpxA-like_sf"/>
</dbReference>
<dbReference type="PANTHER" id="PTHR23416">
    <property type="entry name" value="SIALIC ACID SYNTHASE-RELATED"/>
    <property type="match status" value="1"/>
</dbReference>
<dbReference type="AlphaFoldDB" id="A0A1H9S5C8"/>
<dbReference type="PROSITE" id="PS00101">
    <property type="entry name" value="HEXAPEP_TRANSFERASES"/>
    <property type="match status" value="1"/>
</dbReference>
<evidence type="ECO:0000313" key="5">
    <source>
        <dbReference type="Proteomes" id="UP000198948"/>
    </source>
</evidence>
<proteinExistence type="inferred from homology"/>
<keyword evidence="5" id="KW-1185">Reference proteome</keyword>
<evidence type="ECO:0000313" key="4">
    <source>
        <dbReference type="EMBL" id="SER80197.1"/>
    </source>
</evidence>
<gene>
    <name evidence="4" type="ORF">SAMN04488559_106104</name>
</gene>
<evidence type="ECO:0000256" key="2">
    <source>
        <dbReference type="ARBA" id="ARBA00022679"/>
    </source>
</evidence>
<evidence type="ECO:0000256" key="3">
    <source>
        <dbReference type="ARBA" id="ARBA00022737"/>
    </source>
</evidence>
<evidence type="ECO:0000256" key="1">
    <source>
        <dbReference type="ARBA" id="ARBA00007274"/>
    </source>
</evidence>
<dbReference type="SUPFAM" id="SSF51161">
    <property type="entry name" value="Trimeric LpxA-like enzymes"/>
    <property type="match status" value="1"/>
</dbReference>
<name>A0A1H9S5C8_9LACT</name>
<dbReference type="Gene3D" id="2.160.10.10">
    <property type="entry name" value="Hexapeptide repeat proteins"/>
    <property type="match status" value="1"/>
</dbReference>
<sequence length="204" mass="22740">MSNINLQQKIVGKEILKDSSLFEEIHLVKQDNERLVMLLNAQYYPNEEVLQYLEKITGQTIDSSVKISQPFYSDFGRHITFGKDIFINQNVTFVDLGGISIEDQVLIGPGSRLITVNHLISPKNRRGIKVEPIWIKKNAWLGANVTVLPGITIGENSIVAADSTVTKDVPDNVVVVGSPAKVIRKIEEDVNVNEFTVSPTSQPW</sequence>
<dbReference type="OrthoDB" id="9812571at2"/>
<protein>
    <submittedName>
        <fullName evidence="4">Transferase hexapeptide (Six repeat-containing protein)</fullName>
    </submittedName>
</protein>
<dbReference type="PANTHER" id="PTHR23416:SF23">
    <property type="entry name" value="ACETYLTRANSFERASE C18B11.09C-RELATED"/>
    <property type="match status" value="1"/>
</dbReference>
<organism evidence="4 5">
    <name type="scientific">Isobaculum melis</name>
    <dbReference type="NCBI Taxonomy" id="142588"/>
    <lineage>
        <taxon>Bacteria</taxon>
        <taxon>Bacillati</taxon>
        <taxon>Bacillota</taxon>
        <taxon>Bacilli</taxon>
        <taxon>Lactobacillales</taxon>
        <taxon>Carnobacteriaceae</taxon>
        <taxon>Isobaculum</taxon>
    </lineage>
</organism>
<dbReference type="RefSeq" id="WP_092651600.1">
    <property type="nucleotide sequence ID" value="NZ_FOHA01000006.1"/>
</dbReference>
<dbReference type="STRING" id="142588.SAMN04488559_106104"/>
<accession>A0A1H9S5C8</accession>
<dbReference type="Pfam" id="PF00132">
    <property type="entry name" value="Hexapep"/>
    <property type="match status" value="1"/>
</dbReference>
<reference evidence="4 5" key="1">
    <citation type="submission" date="2016-10" db="EMBL/GenBank/DDBJ databases">
        <authorList>
            <person name="de Groot N.N."/>
        </authorList>
    </citation>
    <scope>NUCLEOTIDE SEQUENCE [LARGE SCALE GENOMIC DNA]</scope>
    <source>
        <strain evidence="4 5">DSM 13760</strain>
    </source>
</reference>
<dbReference type="InterPro" id="IPR018357">
    <property type="entry name" value="Hexapep_transf_CS"/>
</dbReference>
<dbReference type="Proteomes" id="UP000198948">
    <property type="component" value="Unassembled WGS sequence"/>
</dbReference>
<dbReference type="InterPro" id="IPR001451">
    <property type="entry name" value="Hexapep"/>
</dbReference>
<dbReference type="InterPro" id="IPR051159">
    <property type="entry name" value="Hexapeptide_acetyltransf"/>
</dbReference>